<dbReference type="OMA" id="YFRTTNK"/>
<accession>A0A0V0R0D1</accession>
<dbReference type="InterPro" id="IPR036736">
    <property type="entry name" value="ACP-like_sf"/>
</dbReference>
<comment type="caution">
    <text evidence="15">The sequence shown here is derived from an EMBL/GenBank/DDBJ whole genome shotgun (WGS) entry which is preliminary data.</text>
</comment>
<keyword evidence="7" id="KW-0276">Fatty acid metabolism</keyword>
<dbReference type="InterPro" id="IPR003231">
    <property type="entry name" value="ACP"/>
</dbReference>
<dbReference type="GO" id="GO:0000035">
    <property type="term" value="F:acyl binding"/>
    <property type="evidence" value="ECO:0007669"/>
    <property type="project" value="TreeGrafter"/>
</dbReference>
<name>A0A0V0R0D1_PSEPJ</name>
<keyword evidence="11" id="KW-0496">Mitochondrion</keyword>
<evidence type="ECO:0000259" key="14">
    <source>
        <dbReference type="PROSITE" id="PS50075"/>
    </source>
</evidence>
<keyword evidence="16" id="KW-1185">Reference proteome</keyword>
<dbReference type="Proteomes" id="UP000054937">
    <property type="component" value="Unassembled WGS sequence"/>
</dbReference>
<comment type="function">
    <text evidence="13">Carrier of the growing fatty acid chain in fatty acid biosynthesis.</text>
</comment>
<dbReference type="PANTHER" id="PTHR20863">
    <property type="entry name" value="ACYL CARRIER PROTEIN"/>
    <property type="match status" value="1"/>
</dbReference>
<feature type="domain" description="Carrier" evidence="14">
    <location>
        <begin position="73"/>
        <end position="148"/>
    </location>
</feature>
<keyword evidence="6" id="KW-0597">Phosphoprotein</keyword>
<evidence type="ECO:0000256" key="10">
    <source>
        <dbReference type="ARBA" id="ARBA00023098"/>
    </source>
</evidence>
<evidence type="ECO:0000256" key="8">
    <source>
        <dbReference type="ARBA" id="ARBA00022946"/>
    </source>
</evidence>
<protein>
    <recommendedName>
        <fullName evidence="13">Acyl carrier protein</fullName>
    </recommendedName>
</protein>
<evidence type="ECO:0000256" key="6">
    <source>
        <dbReference type="ARBA" id="ARBA00022553"/>
    </source>
</evidence>
<gene>
    <name evidence="15" type="ORF">PPERSA_07520</name>
</gene>
<evidence type="ECO:0000256" key="1">
    <source>
        <dbReference type="ARBA" id="ARBA00004173"/>
    </source>
</evidence>
<proteinExistence type="inferred from homology"/>
<dbReference type="Gene3D" id="1.10.1200.10">
    <property type="entry name" value="ACP-like"/>
    <property type="match status" value="1"/>
</dbReference>
<dbReference type="EMBL" id="LDAU01000080">
    <property type="protein sequence ID" value="KRX07770.1"/>
    <property type="molecule type" value="Genomic_DNA"/>
</dbReference>
<evidence type="ECO:0000256" key="7">
    <source>
        <dbReference type="ARBA" id="ARBA00022832"/>
    </source>
</evidence>
<dbReference type="SUPFAM" id="SSF47336">
    <property type="entry name" value="ACP-like"/>
    <property type="match status" value="1"/>
</dbReference>
<evidence type="ECO:0000256" key="9">
    <source>
        <dbReference type="ARBA" id="ARBA00022982"/>
    </source>
</evidence>
<evidence type="ECO:0000256" key="13">
    <source>
        <dbReference type="RuleBase" id="RU000722"/>
    </source>
</evidence>
<evidence type="ECO:0000256" key="3">
    <source>
        <dbReference type="ARBA" id="ARBA00022448"/>
    </source>
</evidence>
<evidence type="ECO:0000256" key="12">
    <source>
        <dbReference type="ARBA" id="ARBA00023160"/>
    </source>
</evidence>
<keyword evidence="4 13" id="KW-0596">Phosphopantetheine</keyword>
<reference evidence="15 16" key="1">
    <citation type="journal article" date="2015" name="Sci. Rep.">
        <title>Genome of the facultative scuticociliatosis pathogen Pseudocohnilembus persalinus provides insight into its virulence through horizontal gene transfer.</title>
        <authorList>
            <person name="Xiong J."/>
            <person name="Wang G."/>
            <person name="Cheng J."/>
            <person name="Tian M."/>
            <person name="Pan X."/>
            <person name="Warren A."/>
            <person name="Jiang C."/>
            <person name="Yuan D."/>
            <person name="Miao W."/>
        </authorList>
    </citation>
    <scope>NUCLEOTIDE SEQUENCE [LARGE SCALE GENOMIC DNA]</scope>
    <source>
        <strain evidence="15">36N120E</strain>
    </source>
</reference>
<keyword evidence="9" id="KW-0249">Electron transport</keyword>
<dbReference type="InterPro" id="IPR009081">
    <property type="entry name" value="PP-bd_ACP"/>
</dbReference>
<comment type="subcellular location">
    <subcellularLocation>
        <location evidence="1">Mitochondrion</location>
    </subcellularLocation>
</comment>
<dbReference type="PROSITE" id="PS50075">
    <property type="entry name" value="CARRIER"/>
    <property type="match status" value="1"/>
</dbReference>
<organism evidence="15 16">
    <name type="scientific">Pseudocohnilembus persalinus</name>
    <name type="common">Ciliate</name>
    <dbReference type="NCBI Taxonomy" id="266149"/>
    <lineage>
        <taxon>Eukaryota</taxon>
        <taxon>Sar</taxon>
        <taxon>Alveolata</taxon>
        <taxon>Ciliophora</taxon>
        <taxon>Intramacronucleata</taxon>
        <taxon>Oligohymenophorea</taxon>
        <taxon>Scuticociliatia</taxon>
        <taxon>Philasterida</taxon>
        <taxon>Pseudocohnilembidae</taxon>
        <taxon>Pseudocohnilembus</taxon>
    </lineage>
</organism>
<evidence type="ECO:0000256" key="2">
    <source>
        <dbReference type="ARBA" id="ARBA00010930"/>
    </source>
</evidence>
<dbReference type="PANTHER" id="PTHR20863:SF28">
    <property type="entry name" value="ACYL CARRIER PROTEIN, MITOCHONDRIAL"/>
    <property type="match status" value="1"/>
</dbReference>
<evidence type="ECO:0000256" key="11">
    <source>
        <dbReference type="ARBA" id="ARBA00023128"/>
    </source>
</evidence>
<dbReference type="GO" id="GO:0005739">
    <property type="term" value="C:mitochondrion"/>
    <property type="evidence" value="ECO:0007669"/>
    <property type="project" value="UniProtKB-SubCell"/>
</dbReference>
<dbReference type="AlphaFoldDB" id="A0A0V0R0D1"/>
<keyword evidence="3" id="KW-0813">Transport</keyword>
<keyword evidence="10" id="KW-0443">Lipid metabolism</keyword>
<dbReference type="Pfam" id="PF00550">
    <property type="entry name" value="PP-binding"/>
    <property type="match status" value="1"/>
</dbReference>
<comment type="similarity">
    <text evidence="2">Belongs to the acyl carrier protein (ACP) family.</text>
</comment>
<sequence length="161" mass="18125">MFRNGLSKLFSINKQTSLLRQTNKFYFASGAEQSTATNAVQQEVKRAEKKADIQQFKDGQLITKNAIVLKKQEDIEGYVLNLLRNYFRTTNKAGLTLESNLLDHGLDSLDSIELSMQIEEDLGYVISAETLPVLNRASHYVNYIQHVEQFKAQNGGANPLA</sequence>
<keyword evidence="12 13" id="KW-0275">Fatty acid biosynthesis</keyword>
<dbReference type="GO" id="GO:0000036">
    <property type="term" value="F:acyl carrier activity"/>
    <property type="evidence" value="ECO:0007669"/>
    <property type="project" value="TreeGrafter"/>
</dbReference>
<evidence type="ECO:0000256" key="4">
    <source>
        <dbReference type="ARBA" id="ARBA00022450"/>
    </source>
</evidence>
<keyword evidence="5 13" id="KW-0444">Lipid biosynthesis</keyword>
<keyword evidence="8" id="KW-0809">Transit peptide</keyword>
<evidence type="ECO:0000313" key="15">
    <source>
        <dbReference type="EMBL" id="KRX07770.1"/>
    </source>
</evidence>
<dbReference type="OrthoDB" id="448946at2759"/>
<evidence type="ECO:0000256" key="5">
    <source>
        <dbReference type="ARBA" id="ARBA00022516"/>
    </source>
</evidence>
<dbReference type="InParanoid" id="A0A0V0R0D1"/>
<evidence type="ECO:0000313" key="16">
    <source>
        <dbReference type="Proteomes" id="UP000054937"/>
    </source>
</evidence>